<evidence type="ECO:0000313" key="3">
    <source>
        <dbReference type="EMBL" id="TWH14859.1"/>
    </source>
</evidence>
<feature type="domain" description="Amidase" evidence="2">
    <location>
        <begin position="53"/>
        <end position="500"/>
    </location>
</feature>
<dbReference type="Gene3D" id="3.90.1300.10">
    <property type="entry name" value="Amidase signature (AS) domain"/>
    <property type="match status" value="1"/>
</dbReference>
<dbReference type="PROSITE" id="PS51257">
    <property type="entry name" value="PROKAR_LIPOPROTEIN"/>
    <property type="match status" value="1"/>
</dbReference>
<feature type="signal peptide" evidence="1">
    <location>
        <begin position="1"/>
        <end position="23"/>
    </location>
</feature>
<dbReference type="RefSeq" id="WP_037035083.1">
    <property type="nucleotide sequence ID" value="NZ_VLJS01000049.1"/>
</dbReference>
<evidence type="ECO:0000259" key="2">
    <source>
        <dbReference type="Pfam" id="PF01425"/>
    </source>
</evidence>
<dbReference type="OrthoDB" id="8872210at2"/>
<dbReference type="Proteomes" id="UP000321583">
    <property type="component" value="Unassembled WGS sequence"/>
</dbReference>
<evidence type="ECO:0000256" key="1">
    <source>
        <dbReference type="SAM" id="SignalP"/>
    </source>
</evidence>
<dbReference type="PANTHER" id="PTHR42678">
    <property type="entry name" value="AMIDASE"/>
    <property type="match status" value="1"/>
</dbReference>
<dbReference type="SUPFAM" id="SSF75304">
    <property type="entry name" value="Amidase signature (AS) enzymes"/>
    <property type="match status" value="1"/>
</dbReference>
<dbReference type="InterPro" id="IPR023631">
    <property type="entry name" value="Amidase_dom"/>
</dbReference>
<dbReference type="PANTHER" id="PTHR42678:SF34">
    <property type="entry name" value="OS04G0183300 PROTEIN"/>
    <property type="match status" value="1"/>
</dbReference>
<protein>
    <submittedName>
        <fullName evidence="3">Amidase</fullName>
    </submittedName>
</protein>
<gene>
    <name evidence="3" type="ORF">L613_002100000260</name>
</gene>
<sequence>MPALRIVMAAMLAALGAGCAADAARPEAEFAHAEAGIRQLQEAMASGRTSSQELVRAYQARIEALDRNGPRLNAYIALNPDALAEAAALDAERRAGRVRGPLHGIPVVLKDNIDATPMATTAGSLALRDLRPRRDAFLVQRLRQAGAVILGKANLSEWANFRSTRSISGWSSAGGQARNPYAPDRSPCGSSSGTAVAVAANLAVVGIGTETDGSILCPAAVTGIVGLKPTVGLVSRDGIVPIAHSQDTAGPMARTVEDAALVLAAIAGADPADPASAAIAGSGSDYAAQLDGTGVVRGLRIGLLRKHVEDVSPAAAAATTAAMEVLRAAGATVVEVDLPTEGQWKKDEFQVLLHEFHAGLERYLREHDAPLQTLEALMAFNREHADAVMPLFGQELFEQAAATGGLDDPGYLAARERARRLAGPEGIDATLRAHQLDVLVAPVTDAAWKIEAGGDPDVAASYSAAAVAGYPSLTVPMGEAGGLPLGLGFYGPAWSEARLLRIGHAFESLLRARRAPKLQDAAAAR</sequence>
<dbReference type="AlphaFoldDB" id="A0A562DYQ8"/>
<comment type="caution">
    <text evidence="3">The sequence shown here is derived from an EMBL/GenBank/DDBJ whole genome shotgun (WGS) entry which is preliminary data.</text>
</comment>
<dbReference type="EMBL" id="VLJS01000049">
    <property type="protein sequence ID" value="TWH14859.1"/>
    <property type="molecule type" value="Genomic_DNA"/>
</dbReference>
<keyword evidence="1" id="KW-0732">Signal</keyword>
<accession>A0A562DYQ8</accession>
<name>A0A562DYQ8_9GAMM</name>
<proteinExistence type="predicted"/>
<dbReference type="NCBIfam" id="NF006006">
    <property type="entry name" value="PRK08137.1"/>
    <property type="match status" value="1"/>
</dbReference>
<feature type="chain" id="PRO_5021781085" evidence="1">
    <location>
        <begin position="24"/>
        <end position="525"/>
    </location>
</feature>
<dbReference type="InterPro" id="IPR036928">
    <property type="entry name" value="AS_sf"/>
</dbReference>
<keyword evidence="4" id="KW-1185">Reference proteome</keyword>
<organism evidence="3 4">
    <name type="scientific">Pseudoxanthomonas taiwanensis J19</name>
    <dbReference type="NCBI Taxonomy" id="935569"/>
    <lineage>
        <taxon>Bacteria</taxon>
        <taxon>Pseudomonadati</taxon>
        <taxon>Pseudomonadota</taxon>
        <taxon>Gammaproteobacteria</taxon>
        <taxon>Lysobacterales</taxon>
        <taxon>Lysobacteraceae</taxon>
        <taxon>Pseudoxanthomonas</taxon>
    </lineage>
</organism>
<dbReference type="Pfam" id="PF01425">
    <property type="entry name" value="Amidase"/>
    <property type="match status" value="1"/>
</dbReference>
<reference evidence="3 4" key="1">
    <citation type="submission" date="2019-07" db="EMBL/GenBank/DDBJ databases">
        <title>Genome sequencing of lignin-degrading bacterial isolates.</title>
        <authorList>
            <person name="Gladden J."/>
        </authorList>
    </citation>
    <scope>NUCLEOTIDE SEQUENCE [LARGE SCALE GENOMIC DNA]</scope>
    <source>
        <strain evidence="3 4">J19</strain>
    </source>
</reference>
<evidence type="ECO:0000313" key="4">
    <source>
        <dbReference type="Proteomes" id="UP000321583"/>
    </source>
</evidence>